<keyword evidence="2" id="KW-1185">Reference proteome</keyword>
<dbReference type="EMBL" id="FOEF01000021">
    <property type="protein sequence ID" value="SEP52547.1"/>
    <property type="molecule type" value="Genomic_DNA"/>
</dbReference>
<dbReference type="RefSeq" id="WP_091626015.1">
    <property type="nucleotide sequence ID" value="NZ_FOEF01000021.1"/>
</dbReference>
<dbReference type="OrthoDB" id="3624467at2"/>
<dbReference type="AlphaFoldDB" id="A0A1H8YK75"/>
<proteinExistence type="predicted"/>
<evidence type="ECO:0000313" key="2">
    <source>
        <dbReference type="Proteomes" id="UP000198582"/>
    </source>
</evidence>
<evidence type="ECO:0000313" key="1">
    <source>
        <dbReference type="EMBL" id="SEP52547.1"/>
    </source>
</evidence>
<protein>
    <submittedName>
        <fullName evidence="1">Uncharacterized protein</fullName>
    </submittedName>
</protein>
<reference evidence="1 2" key="1">
    <citation type="submission" date="2016-10" db="EMBL/GenBank/DDBJ databases">
        <authorList>
            <person name="de Groot N.N."/>
        </authorList>
    </citation>
    <scope>NUCLEOTIDE SEQUENCE [LARGE SCALE GENOMIC DNA]</scope>
    <source>
        <strain evidence="1 2">DSM 44993</strain>
    </source>
</reference>
<accession>A0A1H8YK75</accession>
<gene>
    <name evidence="1" type="ORF">SAMN04489732_12118</name>
</gene>
<sequence length="142" mass="15199">MDAVTYVFDEDGFYVRLANRLLDQAPWYRPAFRHGHGLCLKLDGLAKGLDPATYAQLLQQPVSAGLLALGLPKFMATTLGAASAFGTKKLLAALPVGHLTKALRALIPLACPNLEVCPARADVLKTYASPALAVELKALTQR</sequence>
<dbReference type="Proteomes" id="UP000198582">
    <property type="component" value="Unassembled WGS sequence"/>
</dbReference>
<name>A0A1H8YK75_9PSEU</name>
<organism evidence="1 2">
    <name type="scientific">Amycolatopsis saalfeldensis</name>
    <dbReference type="NCBI Taxonomy" id="394193"/>
    <lineage>
        <taxon>Bacteria</taxon>
        <taxon>Bacillati</taxon>
        <taxon>Actinomycetota</taxon>
        <taxon>Actinomycetes</taxon>
        <taxon>Pseudonocardiales</taxon>
        <taxon>Pseudonocardiaceae</taxon>
        <taxon>Amycolatopsis</taxon>
    </lineage>
</organism>